<evidence type="ECO:0000256" key="1">
    <source>
        <dbReference type="ARBA" id="ARBA00008791"/>
    </source>
</evidence>
<keyword evidence="6" id="KW-1185">Reference proteome</keyword>
<feature type="domain" description="UspA" evidence="4">
    <location>
        <begin position="9"/>
        <end position="145"/>
    </location>
</feature>
<dbReference type="Proteomes" id="UP001596302">
    <property type="component" value="Unassembled WGS sequence"/>
</dbReference>
<dbReference type="Pfam" id="PF00582">
    <property type="entry name" value="Usp"/>
    <property type="match status" value="2"/>
</dbReference>
<keyword evidence="3" id="KW-0067">ATP-binding</keyword>
<gene>
    <name evidence="5" type="ORF">ACFQE5_01500</name>
</gene>
<name>A0ABW1IWM3_9PSEU</name>
<dbReference type="EMBL" id="JBHSQW010000002">
    <property type="protein sequence ID" value="MFC5992881.1"/>
    <property type="molecule type" value="Genomic_DNA"/>
</dbReference>
<comment type="similarity">
    <text evidence="1">Belongs to the universal stress protein A family.</text>
</comment>
<evidence type="ECO:0000259" key="4">
    <source>
        <dbReference type="Pfam" id="PF00582"/>
    </source>
</evidence>
<dbReference type="InterPro" id="IPR006015">
    <property type="entry name" value="Universal_stress_UspA"/>
</dbReference>
<reference evidence="6" key="1">
    <citation type="journal article" date="2019" name="Int. J. Syst. Evol. Microbiol.">
        <title>The Global Catalogue of Microorganisms (GCM) 10K type strain sequencing project: providing services to taxonomists for standard genome sequencing and annotation.</title>
        <authorList>
            <consortium name="The Broad Institute Genomics Platform"/>
            <consortium name="The Broad Institute Genome Sequencing Center for Infectious Disease"/>
            <person name="Wu L."/>
            <person name="Ma J."/>
        </authorList>
    </citation>
    <scope>NUCLEOTIDE SEQUENCE [LARGE SCALE GENOMIC DNA]</scope>
    <source>
        <strain evidence="6">CCM 8391</strain>
    </source>
</reference>
<evidence type="ECO:0000256" key="3">
    <source>
        <dbReference type="ARBA" id="ARBA00022840"/>
    </source>
</evidence>
<organism evidence="5 6">
    <name type="scientific">Pseudonocardia hispaniensis</name>
    <dbReference type="NCBI Taxonomy" id="904933"/>
    <lineage>
        <taxon>Bacteria</taxon>
        <taxon>Bacillati</taxon>
        <taxon>Actinomycetota</taxon>
        <taxon>Actinomycetes</taxon>
        <taxon>Pseudonocardiales</taxon>
        <taxon>Pseudonocardiaceae</taxon>
        <taxon>Pseudonocardia</taxon>
    </lineage>
</organism>
<dbReference type="PANTHER" id="PTHR46268">
    <property type="entry name" value="STRESS RESPONSE PROTEIN NHAX"/>
    <property type="match status" value="1"/>
</dbReference>
<keyword evidence="2" id="KW-0547">Nucleotide-binding</keyword>
<comment type="caution">
    <text evidence="5">The sequence shown here is derived from an EMBL/GenBank/DDBJ whole genome shotgun (WGS) entry which is preliminary data.</text>
</comment>
<sequence>MSDQRAWPVVVGVDGSEPALDAVRWAAREAAARRVPLRLVGAFVWTGTPHIGDLGLGESYLEGLWQAARAELEDAAEAARSVAPDVTIEQEVRAGYPVPVLADESERARMVAVGSRGLGGFTGLLVGSVAVGLATHASSPVVVVRGAVPEASSAPVVVGVDGSPVSEAAVAFAFEAASWRRVPLVAVHTWSDMLLDPTLGPLLDWDAIEADERQVLAERLAGWSEKYPDVEVRRVVERDRPAKALVDRSGDAQLVVVGSRGRGGFAGALLGSVSQSLLRHARCPVAIVRPGVADRP</sequence>
<evidence type="ECO:0000256" key="2">
    <source>
        <dbReference type="ARBA" id="ARBA00022741"/>
    </source>
</evidence>
<feature type="domain" description="UspA" evidence="4">
    <location>
        <begin position="155"/>
        <end position="289"/>
    </location>
</feature>
<dbReference type="PANTHER" id="PTHR46268:SF27">
    <property type="entry name" value="UNIVERSAL STRESS PROTEIN RV2623"/>
    <property type="match status" value="1"/>
</dbReference>
<dbReference type="PRINTS" id="PR01438">
    <property type="entry name" value="UNVRSLSTRESS"/>
</dbReference>
<dbReference type="InterPro" id="IPR006016">
    <property type="entry name" value="UspA"/>
</dbReference>
<accession>A0ABW1IWM3</accession>
<dbReference type="SUPFAM" id="SSF52402">
    <property type="entry name" value="Adenine nucleotide alpha hydrolases-like"/>
    <property type="match status" value="2"/>
</dbReference>
<dbReference type="InterPro" id="IPR014729">
    <property type="entry name" value="Rossmann-like_a/b/a_fold"/>
</dbReference>
<dbReference type="Gene3D" id="3.40.50.620">
    <property type="entry name" value="HUPs"/>
    <property type="match status" value="2"/>
</dbReference>
<proteinExistence type="inferred from homology"/>
<dbReference type="RefSeq" id="WP_379581891.1">
    <property type="nucleotide sequence ID" value="NZ_JBHSQW010000002.1"/>
</dbReference>
<evidence type="ECO:0000313" key="6">
    <source>
        <dbReference type="Proteomes" id="UP001596302"/>
    </source>
</evidence>
<protein>
    <submittedName>
        <fullName evidence="5">Universal stress protein</fullName>
    </submittedName>
</protein>
<evidence type="ECO:0000313" key="5">
    <source>
        <dbReference type="EMBL" id="MFC5992881.1"/>
    </source>
</evidence>